<dbReference type="HOGENOM" id="CLU_182708_0_0_2"/>
<dbReference type="OrthoDB" id="6815at2157"/>
<dbReference type="STRING" id="399550.Smar_1446"/>
<evidence type="ECO:0000313" key="3">
    <source>
        <dbReference type="EMBL" id="ABN70536.1"/>
    </source>
</evidence>
<keyword evidence="2" id="KW-1133">Transmembrane helix</keyword>
<dbReference type="GeneID" id="4907909"/>
<keyword evidence="2" id="KW-0472">Membrane</keyword>
<keyword evidence="4" id="KW-1185">Reference proteome</keyword>
<evidence type="ECO:0000256" key="1">
    <source>
        <dbReference type="SAM" id="MobiDB-lite"/>
    </source>
</evidence>
<protein>
    <submittedName>
        <fullName evidence="3">HTH DNA binding domain</fullName>
    </submittedName>
</protein>
<gene>
    <name evidence="3" type="ordered locus">Smar_1446</name>
</gene>
<organism evidence="3 4">
    <name type="scientific">Staphylothermus marinus (strain ATCC 43588 / DSM 3639 / JCM 9404 / F1)</name>
    <dbReference type="NCBI Taxonomy" id="399550"/>
    <lineage>
        <taxon>Archaea</taxon>
        <taxon>Thermoproteota</taxon>
        <taxon>Thermoprotei</taxon>
        <taxon>Desulfurococcales</taxon>
        <taxon>Desulfurococcaceae</taxon>
        <taxon>Staphylothermus</taxon>
    </lineage>
</organism>
<feature type="compositionally biased region" description="Basic and acidic residues" evidence="1">
    <location>
        <begin position="81"/>
        <end position="91"/>
    </location>
</feature>
<accession>A3DPH6</accession>
<feature type="compositionally biased region" description="Basic and acidic residues" evidence="1">
    <location>
        <begin position="98"/>
        <end position="111"/>
    </location>
</feature>
<dbReference type="eggNOG" id="arCOG04189">
    <property type="taxonomic scope" value="Archaea"/>
</dbReference>
<evidence type="ECO:0000256" key="2">
    <source>
        <dbReference type="SAM" id="Phobius"/>
    </source>
</evidence>
<sequence length="111" mass="12428">MASDKAIGSGLLILSIIVIIAYIWLVFFPPIAGLDWLVIKLTNVVIILVVFGILAWIGYTLATTPPPKPIEEIEKEVEEELKKLEKEKEEEKTEEEQTSTKETSETAKEEG</sequence>
<reference evidence="3 4" key="2">
    <citation type="journal article" date="2009" name="Stand. Genomic Sci.">
        <title>Complete genome sequence of Staphylothermus marinus Stetter and Fiala 1986 type strain F1.</title>
        <authorList>
            <person name="Anderson I.J."/>
            <person name="Sun H."/>
            <person name="Lapidus A."/>
            <person name="Copeland A."/>
            <person name="Glavina Del Rio T."/>
            <person name="Tice H."/>
            <person name="Dalin E."/>
            <person name="Lucas S."/>
            <person name="Barry K."/>
            <person name="Land M."/>
            <person name="Richardson P."/>
            <person name="Huber H."/>
            <person name="Kyrpides N.C."/>
        </authorList>
    </citation>
    <scope>NUCLEOTIDE SEQUENCE [LARGE SCALE GENOMIC DNA]</scope>
    <source>
        <strain evidence="4">ATCC 43588 / DSM 3639 / JCM 9404 / F1</strain>
    </source>
</reference>
<proteinExistence type="predicted"/>
<feature type="transmembrane region" description="Helical" evidence="2">
    <location>
        <begin position="6"/>
        <end position="25"/>
    </location>
</feature>
<feature type="transmembrane region" description="Helical" evidence="2">
    <location>
        <begin position="37"/>
        <end position="59"/>
    </location>
</feature>
<evidence type="ECO:0000313" key="4">
    <source>
        <dbReference type="Proteomes" id="UP000000254"/>
    </source>
</evidence>
<dbReference type="KEGG" id="smr:Smar_1446"/>
<dbReference type="AlphaFoldDB" id="A3DPH6"/>
<dbReference type="Proteomes" id="UP000000254">
    <property type="component" value="Chromosome"/>
</dbReference>
<dbReference type="EMBL" id="CP000575">
    <property type="protein sequence ID" value="ABN70536.1"/>
    <property type="molecule type" value="Genomic_DNA"/>
</dbReference>
<feature type="region of interest" description="Disordered" evidence="1">
    <location>
        <begin position="81"/>
        <end position="111"/>
    </location>
</feature>
<keyword evidence="2" id="KW-0812">Transmembrane</keyword>
<reference evidence="4" key="1">
    <citation type="journal article" date="2009" name="BMC Genomics">
        <title>The complete genome sequence of Staphylothermus marinus reveals differences in sulfur metabolism among heterotrophic Crenarchaeota.</title>
        <authorList>
            <person name="Anderson I.J."/>
            <person name="Dharmarajan L."/>
            <person name="Rodriguez J."/>
            <person name="Hooper S."/>
            <person name="Porat I."/>
            <person name="Ulrich L.E."/>
            <person name="Elkins J.G."/>
            <person name="Mavromatis K."/>
            <person name="Sun H."/>
            <person name="Land M."/>
            <person name="Lapidus A."/>
            <person name="Lucas S."/>
            <person name="Barry K."/>
            <person name="Huber H."/>
            <person name="Zhulin I.B."/>
            <person name="Whitman W.B."/>
            <person name="Mukhopadhyay B."/>
            <person name="Woese C."/>
            <person name="Bristow J."/>
            <person name="Kyrpides N."/>
        </authorList>
    </citation>
    <scope>NUCLEOTIDE SEQUENCE [LARGE SCALE GENOMIC DNA]</scope>
    <source>
        <strain evidence="4">ATCC 43588 / DSM 3639 / JCM 9404 / F1</strain>
    </source>
</reference>
<dbReference type="RefSeq" id="WP_011839730.1">
    <property type="nucleotide sequence ID" value="NC_009033.1"/>
</dbReference>
<name>A3DPH6_STAMF</name>